<dbReference type="EMBL" id="AGNL01047312">
    <property type="protein sequence ID" value="EJK47135.1"/>
    <property type="molecule type" value="Genomic_DNA"/>
</dbReference>
<feature type="region of interest" description="Disordered" evidence="2">
    <location>
        <begin position="688"/>
        <end position="773"/>
    </location>
</feature>
<dbReference type="PANTHER" id="PTHR24114:SF2">
    <property type="entry name" value="F-BOX DOMAIN-CONTAINING PROTEIN-RELATED"/>
    <property type="match status" value="1"/>
</dbReference>
<keyword evidence="5" id="KW-1185">Reference proteome</keyword>
<feature type="region of interest" description="Disordered" evidence="2">
    <location>
        <begin position="545"/>
        <end position="613"/>
    </location>
</feature>
<dbReference type="InterPro" id="IPR032675">
    <property type="entry name" value="LRR_dom_sf"/>
</dbReference>
<feature type="domain" description="YbaK/aminoacyl-tRNA synthetase-associated" evidence="3">
    <location>
        <begin position="796"/>
        <end position="923"/>
    </location>
</feature>
<feature type="compositionally biased region" description="Polar residues" evidence="2">
    <location>
        <begin position="580"/>
        <end position="599"/>
    </location>
</feature>
<dbReference type="AlphaFoldDB" id="K0R3X0"/>
<dbReference type="InterPro" id="IPR007214">
    <property type="entry name" value="YbaK/aa-tRNA-synth-assoc-dom"/>
</dbReference>
<proteinExistence type="predicted"/>
<evidence type="ECO:0000313" key="4">
    <source>
        <dbReference type="EMBL" id="EJK47135.1"/>
    </source>
</evidence>
<dbReference type="Proteomes" id="UP000266841">
    <property type="component" value="Unassembled WGS sequence"/>
</dbReference>
<protein>
    <recommendedName>
        <fullName evidence="3">YbaK/aminoacyl-tRNA synthetase-associated domain-containing protein</fullName>
    </recommendedName>
</protein>
<dbReference type="Gene3D" id="3.90.960.10">
    <property type="entry name" value="YbaK/aminoacyl-tRNA synthetase-associated domain"/>
    <property type="match status" value="1"/>
</dbReference>
<feature type="coiled-coil region" evidence="1">
    <location>
        <begin position="126"/>
        <end position="167"/>
    </location>
</feature>
<dbReference type="SUPFAM" id="SSF55826">
    <property type="entry name" value="YbaK/ProRS associated domain"/>
    <property type="match status" value="1"/>
</dbReference>
<reference evidence="4 5" key="1">
    <citation type="journal article" date="2012" name="Genome Biol.">
        <title>Genome and low-iron response of an oceanic diatom adapted to chronic iron limitation.</title>
        <authorList>
            <person name="Lommer M."/>
            <person name="Specht M."/>
            <person name="Roy A.S."/>
            <person name="Kraemer L."/>
            <person name="Andreson R."/>
            <person name="Gutowska M.A."/>
            <person name="Wolf J."/>
            <person name="Bergner S.V."/>
            <person name="Schilhabel M.B."/>
            <person name="Klostermeier U.C."/>
            <person name="Beiko R.G."/>
            <person name="Rosenstiel P."/>
            <person name="Hippler M."/>
            <person name="Laroche J."/>
        </authorList>
    </citation>
    <scope>NUCLEOTIDE SEQUENCE [LARGE SCALE GENOMIC DNA]</scope>
    <source>
        <strain evidence="4 5">CCMP1005</strain>
    </source>
</reference>
<dbReference type="Pfam" id="PF04073">
    <property type="entry name" value="tRNA_edit"/>
    <property type="match status" value="1"/>
</dbReference>
<accession>K0R3X0</accession>
<evidence type="ECO:0000256" key="2">
    <source>
        <dbReference type="SAM" id="MobiDB-lite"/>
    </source>
</evidence>
<evidence type="ECO:0000259" key="3">
    <source>
        <dbReference type="Pfam" id="PF04073"/>
    </source>
</evidence>
<dbReference type="InterPro" id="IPR036754">
    <property type="entry name" value="YbaK/aa-tRNA-synt-asso_dom_sf"/>
</dbReference>
<dbReference type="PANTHER" id="PTHR24114">
    <property type="entry name" value="LEUCINE RICH REPEAT FAMILY PROTEIN"/>
    <property type="match status" value="1"/>
</dbReference>
<organism evidence="4 5">
    <name type="scientific">Thalassiosira oceanica</name>
    <name type="common">Marine diatom</name>
    <dbReference type="NCBI Taxonomy" id="159749"/>
    <lineage>
        <taxon>Eukaryota</taxon>
        <taxon>Sar</taxon>
        <taxon>Stramenopiles</taxon>
        <taxon>Ochrophyta</taxon>
        <taxon>Bacillariophyta</taxon>
        <taxon>Coscinodiscophyceae</taxon>
        <taxon>Thalassiosirophycidae</taxon>
        <taxon>Thalassiosirales</taxon>
        <taxon>Thalassiosiraceae</taxon>
        <taxon>Thalassiosira</taxon>
    </lineage>
</organism>
<dbReference type="InterPro" id="IPR052394">
    <property type="entry name" value="LRR-containing"/>
</dbReference>
<gene>
    <name evidence="4" type="ORF">THAOC_34167</name>
</gene>
<dbReference type="SUPFAM" id="SSF52047">
    <property type="entry name" value="RNI-like"/>
    <property type="match status" value="1"/>
</dbReference>
<dbReference type="eggNOG" id="ENOG502S6XN">
    <property type="taxonomic scope" value="Eukaryota"/>
</dbReference>
<evidence type="ECO:0000313" key="5">
    <source>
        <dbReference type="Proteomes" id="UP000266841"/>
    </source>
</evidence>
<feature type="compositionally biased region" description="Basic and acidic residues" evidence="2">
    <location>
        <begin position="688"/>
        <end position="713"/>
    </location>
</feature>
<sequence length="936" mass="103647">MVFYISQVEFINNGSTNIRGAIIELGKALKSPKLKSLTWSENPIESTQDMTLLTRVLSQNNWGPARRADEGRKRKLDALNNEGLPVASDDMGLKTILERHSQRHSQQMRRMQSQIDGLVAINSTLHARLDGQAESQAQEVNELREKCEVLESRCASLERSIQVLKKDVNWTYSAPSIPRSHWIEQGRDEEYASRMAGCLERINQDELADAIQLSNGIREICIENIELRPSALGILFPAMEGRMTNIDMRHIRIPDPDAVECYETIATSIRRNHALKRLQWFSNRIPSDEQSDMLIESIIANRSIRKVQLENCFNQSGVNGCRALVTLMASGRPFDLLNFSDNGLSDIDDVAAALATNPKLERLWIHDNELNDRDAELIAQALKQNTNLQVLYLVNSITSAGFDTITEAIYDPSSLNAMESCNHTCWVDRVEGNEQGMTPRQLSIRGLELLKLVASNSSPVGRSNVTMAVMRLGATDSGEEDGRPERLAMAVLQRAVRRVDVGNHPAFVDQSLCNELTRRQCLTFLYQAMFQFQAVDCRIPTFPWSSGGRPSPSRPPHFVPLPGQRTDPQPTTAAPDRTCVSASSTLPWTRQPGSRTQPVTLHGPPRPDGVGSVEEYRKSKQTPVSLHPRWASVVNAPRLRLTGHVLTSLTENGGERKVALDLLDAESRFPVRWTPAREGDEDVLRRADERAGVPEPGDGEHPRGAARRRRDEPAEAAPGRTVVDPGQGDAAPRLRRAVPGALRLRGGEARPRRETGPAVGERDRRRGEFGRAGTDHRRRITDLLDSNRVAYRLLRHEVTPTSEDSARVRGEDLSTGGKAIVLKLREASDGDAGFALFVLSASRRLHTKSIRRELGTRRVRFATADELAELTGGLVPGSVPPFGRPILPDRVDTSIGTSDGGKIAFNCGSLTSSIVMDAADYLRVAEPAGIFSFSKE</sequence>
<dbReference type="SMART" id="SM00368">
    <property type="entry name" value="LRR_RI"/>
    <property type="match status" value="1"/>
</dbReference>
<dbReference type="GO" id="GO:0002161">
    <property type="term" value="F:aminoacyl-tRNA deacylase activity"/>
    <property type="evidence" value="ECO:0007669"/>
    <property type="project" value="InterPro"/>
</dbReference>
<keyword evidence="1" id="KW-0175">Coiled coil</keyword>
<dbReference type="Gene3D" id="3.80.10.10">
    <property type="entry name" value="Ribonuclease Inhibitor"/>
    <property type="match status" value="1"/>
</dbReference>
<comment type="caution">
    <text evidence="4">The sequence shown here is derived from an EMBL/GenBank/DDBJ whole genome shotgun (WGS) entry which is preliminary data.</text>
</comment>
<name>K0R3X0_THAOC</name>
<feature type="compositionally biased region" description="Basic and acidic residues" evidence="2">
    <location>
        <begin position="745"/>
        <end position="773"/>
    </location>
</feature>
<evidence type="ECO:0000256" key="1">
    <source>
        <dbReference type="SAM" id="Coils"/>
    </source>
</evidence>